<keyword evidence="2" id="KW-1185">Reference proteome</keyword>
<accession>A0ABY5AS67</accession>
<proteinExistence type="predicted"/>
<name>A0ABY5AS67_9CYAN</name>
<protein>
    <submittedName>
        <fullName evidence="1">Uncharacterized protein</fullName>
    </submittedName>
</protein>
<dbReference type="Proteomes" id="UP001056708">
    <property type="component" value="Chromosome"/>
</dbReference>
<dbReference type="EMBL" id="CP098611">
    <property type="protein sequence ID" value="USR92067.1"/>
    <property type="molecule type" value="Genomic_DNA"/>
</dbReference>
<evidence type="ECO:0000313" key="2">
    <source>
        <dbReference type="Proteomes" id="UP001056708"/>
    </source>
</evidence>
<gene>
    <name evidence="1" type="ORF">NEA10_04915</name>
</gene>
<sequence>MLTVVSERDAKKPIGLPASLVKLANESKFQHVVVDIATDLPNIGSILVEIEPDLVLLGVRRYDIGSFVHLNDMLIAIRTAMPLITSSVDIKILPIGVEKSEFQEYFNPSILPCHILEPLDWMPREAGRAIFVDYTYLWSRDGCEGFWDYYRSILEQYKK</sequence>
<organism evidence="1 2">
    <name type="scientific">Phormidium yuhuli AB48</name>
    <dbReference type="NCBI Taxonomy" id="2940671"/>
    <lineage>
        <taxon>Bacteria</taxon>
        <taxon>Bacillati</taxon>
        <taxon>Cyanobacteriota</taxon>
        <taxon>Cyanophyceae</taxon>
        <taxon>Oscillatoriophycideae</taxon>
        <taxon>Oscillatoriales</taxon>
        <taxon>Oscillatoriaceae</taxon>
        <taxon>Phormidium</taxon>
        <taxon>Phormidium yuhuli</taxon>
    </lineage>
</organism>
<dbReference type="RefSeq" id="WP_252664145.1">
    <property type="nucleotide sequence ID" value="NZ_CP098611.1"/>
</dbReference>
<reference evidence="1" key="1">
    <citation type="submission" date="2022-06" db="EMBL/GenBank/DDBJ databases">
        <title>Genome sequence of Phormidium yuhuli AB48 isolated from an industrial photobioreactor environment.</title>
        <authorList>
            <person name="Qiu Y."/>
            <person name="Noonan A.J.C."/>
            <person name="Dofher K."/>
            <person name="Koch M."/>
            <person name="Kieft B."/>
            <person name="Lin X."/>
            <person name="Ziels R.M."/>
            <person name="Hallam S.J."/>
        </authorList>
    </citation>
    <scope>NUCLEOTIDE SEQUENCE</scope>
    <source>
        <strain evidence="1">AB48</strain>
    </source>
</reference>
<evidence type="ECO:0000313" key="1">
    <source>
        <dbReference type="EMBL" id="USR92067.1"/>
    </source>
</evidence>